<feature type="binding site" evidence="10">
    <location>
        <position position="79"/>
    </location>
    <ligand>
        <name>Na(+)</name>
        <dbReference type="ChEBI" id="CHEBI:29101"/>
        <note>structural</note>
    </ligand>
</feature>
<name>A0A1M5F6T5_9BACI</name>
<dbReference type="OrthoDB" id="9799631at2"/>
<feature type="transmembrane region" description="Helical" evidence="10">
    <location>
        <begin position="69"/>
        <end position="89"/>
    </location>
</feature>
<evidence type="ECO:0000313" key="12">
    <source>
        <dbReference type="Proteomes" id="UP000183988"/>
    </source>
</evidence>
<comment type="subcellular location">
    <subcellularLocation>
        <location evidence="1 10">Cell membrane</location>
        <topology evidence="1 10">Multi-pass membrane protein</topology>
    </subcellularLocation>
</comment>
<comment type="function">
    <text evidence="9 10">Fluoride-specific ion channel. Important for reducing fluoride concentration in the cell, thus reducing its toxicity.</text>
</comment>
<evidence type="ECO:0000256" key="1">
    <source>
        <dbReference type="ARBA" id="ARBA00004651"/>
    </source>
</evidence>
<gene>
    <name evidence="10" type="primary">fluC</name>
    <name evidence="10" type="synonym">crcB</name>
    <name evidence="11" type="ORF">SAMN05216225_100782</name>
</gene>
<dbReference type="GO" id="GO:0062054">
    <property type="term" value="F:fluoride channel activity"/>
    <property type="evidence" value="ECO:0007669"/>
    <property type="project" value="UniProtKB-UniRule"/>
</dbReference>
<dbReference type="RefSeq" id="WP_084063221.1">
    <property type="nucleotide sequence ID" value="NZ_FQVW01000007.1"/>
</dbReference>
<keyword evidence="5 10" id="KW-0472">Membrane</keyword>
<sequence>MSDSVNWKYLLAVGIGGMFGAIGRYFLSIIIVTNELFPYATLTANLLGCFLLTYVMNHSILKQKISPEFFAGLTIGIIGSFTTFSTFSIETLELIQQSTTLALVYVVGSIFGGLLCCFIGYKFAIRK</sequence>
<keyword evidence="10" id="KW-0406">Ion transport</keyword>
<dbReference type="Pfam" id="PF02537">
    <property type="entry name" value="CRCB"/>
    <property type="match status" value="1"/>
</dbReference>
<feature type="transmembrane region" description="Helical" evidence="10">
    <location>
        <begin position="9"/>
        <end position="31"/>
    </location>
</feature>
<dbReference type="Proteomes" id="UP000183988">
    <property type="component" value="Unassembled WGS sequence"/>
</dbReference>
<feature type="binding site" evidence="10">
    <location>
        <position position="82"/>
    </location>
    <ligand>
        <name>Na(+)</name>
        <dbReference type="ChEBI" id="CHEBI:29101"/>
        <note>structural</note>
    </ligand>
</feature>
<proteinExistence type="inferred from homology"/>
<keyword evidence="10" id="KW-0915">Sodium</keyword>
<keyword evidence="3 10" id="KW-0812">Transmembrane</keyword>
<dbReference type="GO" id="GO:0140114">
    <property type="term" value="P:cellular detoxification of fluoride"/>
    <property type="evidence" value="ECO:0007669"/>
    <property type="project" value="UniProtKB-UniRule"/>
</dbReference>
<evidence type="ECO:0000256" key="4">
    <source>
        <dbReference type="ARBA" id="ARBA00022989"/>
    </source>
</evidence>
<evidence type="ECO:0000256" key="8">
    <source>
        <dbReference type="ARBA" id="ARBA00035585"/>
    </source>
</evidence>
<evidence type="ECO:0000256" key="5">
    <source>
        <dbReference type="ARBA" id="ARBA00023136"/>
    </source>
</evidence>
<keyword evidence="2 10" id="KW-1003">Cell membrane</keyword>
<evidence type="ECO:0000256" key="6">
    <source>
        <dbReference type="ARBA" id="ARBA00023303"/>
    </source>
</evidence>
<dbReference type="GO" id="GO:0005886">
    <property type="term" value="C:plasma membrane"/>
    <property type="evidence" value="ECO:0007669"/>
    <property type="project" value="UniProtKB-SubCell"/>
</dbReference>
<organism evidence="11 12">
    <name type="scientific">Ornithinibacillus halophilus</name>
    <dbReference type="NCBI Taxonomy" id="930117"/>
    <lineage>
        <taxon>Bacteria</taxon>
        <taxon>Bacillati</taxon>
        <taxon>Bacillota</taxon>
        <taxon>Bacilli</taxon>
        <taxon>Bacillales</taxon>
        <taxon>Bacillaceae</taxon>
        <taxon>Ornithinibacillus</taxon>
    </lineage>
</organism>
<evidence type="ECO:0000256" key="10">
    <source>
        <dbReference type="HAMAP-Rule" id="MF_00454"/>
    </source>
</evidence>
<evidence type="ECO:0000256" key="7">
    <source>
        <dbReference type="ARBA" id="ARBA00035120"/>
    </source>
</evidence>
<comment type="activity regulation">
    <text evidence="10">Na(+) is not transported, but it plays an essential structural role and its presence is essential for fluoride channel function.</text>
</comment>
<comment type="catalytic activity">
    <reaction evidence="8">
        <text>fluoride(in) = fluoride(out)</text>
        <dbReference type="Rhea" id="RHEA:76159"/>
        <dbReference type="ChEBI" id="CHEBI:17051"/>
    </reaction>
    <physiologicalReaction direction="left-to-right" evidence="8">
        <dbReference type="Rhea" id="RHEA:76160"/>
    </physiologicalReaction>
</comment>
<protein>
    <recommendedName>
        <fullName evidence="10">Fluoride-specific ion channel FluC</fullName>
    </recommendedName>
</protein>
<evidence type="ECO:0000313" key="11">
    <source>
        <dbReference type="EMBL" id="SHF87340.1"/>
    </source>
</evidence>
<keyword evidence="10" id="KW-0479">Metal-binding</keyword>
<keyword evidence="4 10" id="KW-1133">Transmembrane helix</keyword>
<reference evidence="11 12" key="1">
    <citation type="submission" date="2016-11" db="EMBL/GenBank/DDBJ databases">
        <authorList>
            <person name="Jaros S."/>
            <person name="Januszkiewicz K."/>
            <person name="Wedrychowicz H."/>
        </authorList>
    </citation>
    <scope>NUCLEOTIDE SEQUENCE [LARGE SCALE GENOMIC DNA]</scope>
    <source>
        <strain evidence="11 12">IBRC-M 10683</strain>
    </source>
</reference>
<dbReference type="AlphaFoldDB" id="A0A1M5F6T5"/>
<evidence type="ECO:0000256" key="9">
    <source>
        <dbReference type="ARBA" id="ARBA00049940"/>
    </source>
</evidence>
<keyword evidence="12" id="KW-1185">Reference proteome</keyword>
<keyword evidence="6 10" id="KW-0407">Ion channel</keyword>
<dbReference type="PANTHER" id="PTHR28259:SF1">
    <property type="entry name" value="FLUORIDE EXPORT PROTEIN 1-RELATED"/>
    <property type="match status" value="1"/>
</dbReference>
<accession>A0A1M5F6T5</accession>
<feature type="transmembrane region" description="Helical" evidence="10">
    <location>
        <begin position="101"/>
        <end position="121"/>
    </location>
</feature>
<dbReference type="STRING" id="930117.SAMN05216225_100782"/>
<feature type="transmembrane region" description="Helical" evidence="10">
    <location>
        <begin position="37"/>
        <end position="57"/>
    </location>
</feature>
<dbReference type="NCBIfam" id="TIGR00494">
    <property type="entry name" value="crcB"/>
    <property type="match status" value="1"/>
</dbReference>
<evidence type="ECO:0000256" key="3">
    <source>
        <dbReference type="ARBA" id="ARBA00022692"/>
    </source>
</evidence>
<keyword evidence="10" id="KW-0813">Transport</keyword>
<evidence type="ECO:0000256" key="2">
    <source>
        <dbReference type="ARBA" id="ARBA00022475"/>
    </source>
</evidence>
<dbReference type="GO" id="GO:0046872">
    <property type="term" value="F:metal ion binding"/>
    <property type="evidence" value="ECO:0007669"/>
    <property type="project" value="UniProtKB-KW"/>
</dbReference>
<dbReference type="EMBL" id="FQVW01000007">
    <property type="protein sequence ID" value="SHF87340.1"/>
    <property type="molecule type" value="Genomic_DNA"/>
</dbReference>
<dbReference type="PANTHER" id="PTHR28259">
    <property type="entry name" value="FLUORIDE EXPORT PROTEIN 1-RELATED"/>
    <property type="match status" value="1"/>
</dbReference>
<comment type="similarity">
    <text evidence="7 10">Belongs to the fluoride channel Fluc/FEX (TC 1.A.43) family.</text>
</comment>
<dbReference type="InterPro" id="IPR003691">
    <property type="entry name" value="FluC"/>
</dbReference>
<dbReference type="HAMAP" id="MF_00454">
    <property type="entry name" value="FluC"/>
    <property type="match status" value="1"/>
</dbReference>